<evidence type="ECO:0000313" key="1">
    <source>
        <dbReference type="Proteomes" id="UP000504618"/>
    </source>
</evidence>
<dbReference type="OrthoDB" id="7549271at2759"/>
<accession>A0A6J1PFZ3</accession>
<gene>
    <name evidence="2" type="primary">LOC112452216</name>
</gene>
<keyword evidence="1" id="KW-1185">Reference proteome</keyword>
<dbReference type="RefSeq" id="XP_024868439.1">
    <property type="nucleotide sequence ID" value="XM_025012671.1"/>
</dbReference>
<dbReference type="AlphaFoldDB" id="A0A6J1PFZ3"/>
<organism evidence="1 2">
    <name type="scientific">Temnothorax curvispinosus</name>
    <dbReference type="NCBI Taxonomy" id="300111"/>
    <lineage>
        <taxon>Eukaryota</taxon>
        <taxon>Metazoa</taxon>
        <taxon>Ecdysozoa</taxon>
        <taxon>Arthropoda</taxon>
        <taxon>Hexapoda</taxon>
        <taxon>Insecta</taxon>
        <taxon>Pterygota</taxon>
        <taxon>Neoptera</taxon>
        <taxon>Endopterygota</taxon>
        <taxon>Hymenoptera</taxon>
        <taxon>Apocrita</taxon>
        <taxon>Aculeata</taxon>
        <taxon>Formicoidea</taxon>
        <taxon>Formicidae</taxon>
        <taxon>Myrmicinae</taxon>
        <taxon>Temnothorax</taxon>
    </lineage>
</organism>
<name>A0A6J1PFZ3_9HYME</name>
<evidence type="ECO:0000313" key="2">
    <source>
        <dbReference type="RefSeq" id="XP_024868439.1"/>
    </source>
</evidence>
<sequence length="206" mass="23636">MNYYVPIHNVETQTYEARCNSISGDRRAVRILSRRYALTATGYKFLEIGINVGPPSYVEIAVGDHRGKELLLSLETWKALYEQRRNIQNFFRNDFKDIHSFINVGPLTVRVCMTVNNIKLIRLESVNVRLMMTESTLHRMFDLDRCIEARFDRLVRILAAVDAKFAQFSDIASTVTDLREASNAIYASDAFNTNQLIDCELAALVF</sequence>
<protein>
    <submittedName>
        <fullName evidence="2">Uncharacterized protein LOC112452216</fullName>
    </submittedName>
</protein>
<proteinExistence type="predicted"/>
<reference evidence="2" key="1">
    <citation type="submission" date="2025-08" db="UniProtKB">
        <authorList>
            <consortium name="RefSeq"/>
        </authorList>
    </citation>
    <scope>IDENTIFICATION</scope>
    <source>
        <tissue evidence="2">Whole body</tissue>
    </source>
</reference>
<dbReference type="GeneID" id="112452216"/>
<dbReference type="Proteomes" id="UP000504618">
    <property type="component" value="Unplaced"/>
</dbReference>